<reference evidence="1 2" key="1">
    <citation type="submission" date="2019-05" db="EMBL/GenBank/DDBJ databases">
        <title>Another draft genome of Portunus trituberculatus and its Hox gene families provides insights of decapod evolution.</title>
        <authorList>
            <person name="Jeong J.-H."/>
            <person name="Song I."/>
            <person name="Kim S."/>
            <person name="Choi T."/>
            <person name="Kim D."/>
            <person name="Ryu S."/>
            <person name="Kim W."/>
        </authorList>
    </citation>
    <scope>NUCLEOTIDE SEQUENCE [LARGE SCALE GENOMIC DNA]</scope>
    <source>
        <tissue evidence="1">Muscle</tissue>
    </source>
</reference>
<gene>
    <name evidence="1" type="ORF">E2C01_015890</name>
</gene>
<keyword evidence="2" id="KW-1185">Reference proteome</keyword>
<dbReference type="Proteomes" id="UP000324222">
    <property type="component" value="Unassembled WGS sequence"/>
</dbReference>
<organism evidence="1 2">
    <name type="scientific">Portunus trituberculatus</name>
    <name type="common">Swimming crab</name>
    <name type="synonym">Neptunus trituberculatus</name>
    <dbReference type="NCBI Taxonomy" id="210409"/>
    <lineage>
        <taxon>Eukaryota</taxon>
        <taxon>Metazoa</taxon>
        <taxon>Ecdysozoa</taxon>
        <taxon>Arthropoda</taxon>
        <taxon>Crustacea</taxon>
        <taxon>Multicrustacea</taxon>
        <taxon>Malacostraca</taxon>
        <taxon>Eumalacostraca</taxon>
        <taxon>Eucarida</taxon>
        <taxon>Decapoda</taxon>
        <taxon>Pleocyemata</taxon>
        <taxon>Brachyura</taxon>
        <taxon>Eubrachyura</taxon>
        <taxon>Portunoidea</taxon>
        <taxon>Portunidae</taxon>
        <taxon>Portuninae</taxon>
        <taxon>Portunus</taxon>
    </lineage>
</organism>
<proteinExistence type="predicted"/>
<evidence type="ECO:0000313" key="2">
    <source>
        <dbReference type="Proteomes" id="UP000324222"/>
    </source>
</evidence>
<accession>A0A5B7DPH0</accession>
<evidence type="ECO:0000313" key="1">
    <source>
        <dbReference type="EMBL" id="MPC22863.1"/>
    </source>
</evidence>
<dbReference type="AlphaFoldDB" id="A0A5B7DPH0"/>
<name>A0A5B7DPH0_PORTR</name>
<sequence length="37" mass="4377">MHPGTEEINPFSTLMHFHIYSTSYLVILYNFRDLCEG</sequence>
<protein>
    <submittedName>
        <fullName evidence="1">Uncharacterized protein</fullName>
    </submittedName>
</protein>
<comment type="caution">
    <text evidence="1">The sequence shown here is derived from an EMBL/GenBank/DDBJ whole genome shotgun (WGS) entry which is preliminary data.</text>
</comment>
<dbReference type="EMBL" id="VSRR010001135">
    <property type="protein sequence ID" value="MPC22863.1"/>
    <property type="molecule type" value="Genomic_DNA"/>
</dbReference>